<dbReference type="Pfam" id="PF00153">
    <property type="entry name" value="Mito_carr"/>
    <property type="match status" value="3"/>
</dbReference>
<name>A0A915ZCG1_9GLOM</name>
<dbReference type="PROSITE" id="PS50920">
    <property type="entry name" value="SOLCAR"/>
    <property type="match status" value="3"/>
</dbReference>
<keyword evidence="3 11" id="KW-0813">Transport</keyword>
<evidence type="ECO:0000256" key="7">
    <source>
        <dbReference type="ARBA" id="ARBA00022989"/>
    </source>
</evidence>
<evidence type="ECO:0000256" key="9">
    <source>
        <dbReference type="ARBA" id="ARBA00023136"/>
    </source>
</evidence>
<evidence type="ECO:0000256" key="1">
    <source>
        <dbReference type="ARBA" id="ARBA00004448"/>
    </source>
</evidence>
<keyword evidence="8" id="KW-0496">Mitochondrion</keyword>
<keyword evidence="7 12" id="KW-1133">Transmembrane helix</keyword>
<sequence length="292" mass="31985">MAERRNDYLRGKMGSERYNFNMKQALVAGGIAGTAVDVALFPLDTLKTRLQSKSGFKASGGFRGIYSGLTSAVIGSSPGASAFFVTYEYMKKKLGSIFPDSKYLPFIHMIAASGGEVVACIVRVPTEVVKQRMQAKQYSTTSSALKTIFNQEGLNGFYRGYFSTVIREIPFTCFQFPLYEYLKIVVAKKTDRNYIEPWEAAICGSVAGGTAGAVTTPLDVIKTRIMLSAKGQTIHNYSGTINTFNRILHEEGVKALFSGIGPRVIWISIGGSIFLGVYEKAKKTLCEYDILA</sequence>
<feature type="transmembrane region" description="Helical" evidence="12">
    <location>
        <begin position="64"/>
        <end position="86"/>
    </location>
</feature>
<evidence type="ECO:0000256" key="2">
    <source>
        <dbReference type="ARBA" id="ARBA00006375"/>
    </source>
</evidence>
<evidence type="ECO:0000313" key="13">
    <source>
        <dbReference type="EMBL" id="CAB5371418.1"/>
    </source>
</evidence>
<feature type="transmembrane region" description="Helical" evidence="12">
    <location>
        <begin position="25"/>
        <end position="43"/>
    </location>
</feature>
<accession>A0A915ZCG1</accession>
<keyword evidence="4 10" id="KW-0812">Transmembrane</keyword>
<comment type="caution">
    <text evidence="13">The sequence shown here is derived from an EMBL/GenBank/DDBJ whole genome shotgun (WGS) entry which is preliminary data.</text>
</comment>
<gene>
    <name evidence="13" type="ORF">CHRIB12_LOCUS13067</name>
</gene>
<dbReference type="AlphaFoldDB" id="A0A915ZCG1"/>
<evidence type="ECO:0000256" key="6">
    <source>
        <dbReference type="ARBA" id="ARBA00022792"/>
    </source>
</evidence>
<feature type="repeat" description="Solcar" evidence="10">
    <location>
        <begin position="103"/>
        <end position="185"/>
    </location>
</feature>
<evidence type="ECO:0000256" key="3">
    <source>
        <dbReference type="ARBA" id="ARBA00022448"/>
    </source>
</evidence>
<comment type="subcellular location">
    <subcellularLocation>
        <location evidence="1">Mitochondrion inner membrane</location>
        <topology evidence="1">Multi-pass membrane protein</topology>
    </subcellularLocation>
</comment>
<feature type="repeat" description="Solcar" evidence="10">
    <location>
        <begin position="199"/>
        <end position="284"/>
    </location>
</feature>
<dbReference type="FunFam" id="1.50.40.10:FF:000018">
    <property type="entry name" value="S-adenosylmethionine mitochondrial carrier protein-like"/>
    <property type="match status" value="1"/>
</dbReference>
<evidence type="ECO:0000256" key="8">
    <source>
        <dbReference type="ARBA" id="ARBA00023128"/>
    </source>
</evidence>
<evidence type="ECO:0000256" key="10">
    <source>
        <dbReference type="PROSITE-ProRule" id="PRU00282"/>
    </source>
</evidence>
<keyword evidence="9 10" id="KW-0472">Membrane</keyword>
<evidence type="ECO:0000256" key="12">
    <source>
        <dbReference type="SAM" id="Phobius"/>
    </source>
</evidence>
<keyword evidence="6" id="KW-0999">Mitochondrion inner membrane</keyword>
<dbReference type="VEuPathDB" id="FungiDB:RhiirFUN_012374"/>
<evidence type="ECO:0000256" key="11">
    <source>
        <dbReference type="RuleBase" id="RU000488"/>
    </source>
</evidence>
<protein>
    <recommendedName>
        <fullName evidence="15">Mitochondrial carrier</fullName>
    </recommendedName>
</protein>
<keyword evidence="5" id="KW-0677">Repeat</keyword>
<dbReference type="Proteomes" id="UP000684084">
    <property type="component" value="Unassembled WGS sequence"/>
</dbReference>
<proteinExistence type="inferred from homology"/>
<comment type="similarity">
    <text evidence="2 11">Belongs to the mitochondrial carrier (TC 2.A.29) family.</text>
</comment>
<dbReference type="GO" id="GO:0005743">
    <property type="term" value="C:mitochondrial inner membrane"/>
    <property type="evidence" value="ECO:0007669"/>
    <property type="project" value="UniProtKB-SubCell"/>
</dbReference>
<evidence type="ECO:0008006" key="15">
    <source>
        <dbReference type="Google" id="ProtNLM"/>
    </source>
</evidence>
<evidence type="ECO:0000256" key="4">
    <source>
        <dbReference type="ARBA" id="ARBA00022692"/>
    </source>
</evidence>
<evidence type="ECO:0000256" key="5">
    <source>
        <dbReference type="ARBA" id="ARBA00022737"/>
    </source>
</evidence>
<dbReference type="PANTHER" id="PTHR45667">
    <property type="entry name" value="S-ADENOSYLMETHIONINE MITOCHONDRIAL CARRIER PROTEIN"/>
    <property type="match status" value="1"/>
</dbReference>
<dbReference type="InterPro" id="IPR018108">
    <property type="entry name" value="MCP_transmembrane"/>
</dbReference>
<evidence type="ECO:0000313" key="14">
    <source>
        <dbReference type="Proteomes" id="UP000684084"/>
    </source>
</evidence>
<dbReference type="EMBL" id="CAGKOT010000029">
    <property type="protein sequence ID" value="CAB5371418.1"/>
    <property type="molecule type" value="Genomic_DNA"/>
</dbReference>
<organism evidence="13 14">
    <name type="scientific">Rhizophagus irregularis</name>
    <dbReference type="NCBI Taxonomy" id="588596"/>
    <lineage>
        <taxon>Eukaryota</taxon>
        <taxon>Fungi</taxon>
        <taxon>Fungi incertae sedis</taxon>
        <taxon>Mucoromycota</taxon>
        <taxon>Glomeromycotina</taxon>
        <taxon>Glomeromycetes</taxon>
        <taxon>Glomerales</taxon>
        <taxon>Glomeraceae</taxon>
        <taxon>Rhizophagus</taxon>
    </lineage>
</organism>
<reference evidence="13" key="1">
    <citation type="submission" date="2020-05" db="EMBL/GenBank/DDBJ databases">
        <authorList>
            <person name="Rincon C."/>
            <person name="Sanders R I."/>
            <person name="Robbins C."/>
            <person name="Chaturvedi A."/>
        </authorList>
    </citation>
    <scope>NUCLEOTIDE SEQUENCE</scope>
    <source>
        <strain evidence="13">CHB12</strain>
    </source>
</reference>
<dbReference type="OrthoDB" id="276989at2759"/>
<feature type="repeat" description="Solcar" evidence="10">
    <location>
        <begin position="20"/>
        <end position="93"/>
    </location>
</feature>